<protein>
    <submittedName>
        <fullName evidence="2">Uncharacterized protein</fullName>
    </submittedName>
</protein>
<gene>
    <name evidence="2" type="ORF">G2W53_032950</name>
</gene>
<keyword evidence="3" id="KW-1185">Reference proteome</keyword>
<accession>A0A834SXK7</accession>
<proteinExistence type="predicted"/>
<comment type="caution">
    <text evidence="2">The sequence shown here is derived from an EMBL/GenBank/DDBJ whole genome shotgun (WGS) entry which is preliminary data.</text>
</comment>
<feature type="region of interest" description="Disordered" evidence="1">
    <location>
        <begin position="1"/>
        <end position="21"/>
    </location>
</feature>
<evidence type="ECO:0000313" key="3">
    <source>
        <dbReference type="Proteomes" id="UP000634136"/>
    </source>
</evidence>
<organism evidence="2 3">
    <name type="scientific">Senna tora</name>
    <dbReference type="NCBI Taxonomy" id="362788"/>
    <lineage>
        <taxon>Eukaryota</taxon>
        <taxon>Viridiplantae</taxon>
        <taxon>Streptophyta</taxon>
        <taxon>Embryophyta</taxon>
        <taxon>Tracheophyta</taxon>
        <taxon>Spermatophyta</taxon>
        <taxon>Magnoliopsida</taxon>
        <taxon>eudicotyledons</taxon>
        <taxon>Gunneridae</taxon>
        <taxon>Pentapetalae</taxon>
        <taxon>rosids</taxon>
        <taxon>fabids</taxon>
        <taxon>Fabales</taxon>
        <taxon>Fabaceae</taxon>
        <taxon>Caesalpinioideae</taxon>
        <taxon>Cassia clade</taxon>
        <taxon>Senna</taxon>
    </lineage>
</organism>
<evidence type="ECO:0000256" key="1">
    <source>
        <dbReference type="SAM" id="MobiDB-lite"/>
    </source>
</evidence>
<dbReference type="AlphaFoldDB" id="A0A834SXK7"/>
<reference evidence="2" key="1">
    <citation type="submission" date="2020-09" db="EMBL/GenBank/DDBJ databases">
        <title>Genome-Enabled Discovery of Anthraquinone Biosynthesis in Senna tora.</title>
        <authorList>
            <person name="Kang S.-H."/>
            <person name="Pandey R.P."/>
            <person name="Lee C.-M."/>
            <person name="Sim J.-S."/>
            <person name="Jeong J.-T."/>
            <person name="Choi B.-S."/>
            <person name="Jung M."/>
            <person name="Ginzburg D."/>
            <person name="Zhao K."/>
            <person name="Won S.Y."/>
            <person name="Oh T.-J."/>
            <person name="Yu Y."/>
            <person name="Kim N.-H."/>
            <person name="Lee O.R."/>
            <person name="Lee T.-H."/>
            <person name="Bashyal P."/>
            <person name="Kim T.-S."/>
            <person name="Lee W.-H."/>
            <person name="Kawkins C."/>
            <person name="Kim C.-K."/>
            <person name="Kim J.S."/>
            <person name="Ahn B.O."/>
            <person name="Rhee S.Y."/>
            <person name="Sohng J.K."/>
        </authorList>
    </citation>
    <scope>NUCLEOTIDE SEQUENCE</scope>
    <source>
        <tissue evidence="2">Leaf</tissue>
    </source>
</reference>
<sequence>MELEYTKEAAELVTVHDREED</sequence>
<evidence type="ECO:0000313" key="2">
    <source>
        <dbReference type="EMBL" id="KAF7811974.1"/>
    </source>
</evidence>
<name>A0A834SXK7_9FABA</name>
<dbReference type="Proteomes" id="UP000634136">
    <property type="component" value="Unassembled WGS sequence"/>
</dbReference>
<dbReference type="EMBL" id="JAAIUW010000010">
    <property type="protein sequence ID" value="KAF7811974.1"/>
    <property type="molecule type" value="Genomic_DNA"/>
</dbReference>